<dbReference type="EMBL" id="LNQE01001579">
    <property type="protein sequence ID" value="KUG15178.1"/>
    <property type="molecule type" value="Genomic_DNA"/>
</dbReference>
<dbReference type="SUPFAM" id="SSF55874">
    <property type="entry name" value="ATPase domain of HSP90 chaperone/DNA topoisomerase II/histidine kinase"/>
    <property type="match status" value="1"/>
</dbReference>
<protein>
    <recommendedName>
        <fullName evidence="2">histidine kinase</fullName>
        <ecNumber evidence="2">2.7.13.3</ecNumber>
    </recommendedName>
</protein>
<gene>
    <name evidence="10" type="ORF">ASZ90_015171</name>
</gene>
<dbReference type="GO" id="GO:0006355">
    <property type="term" value="P:regulation of DNA-templated transcription"/>
    <property type="evidence" value="ECO:0007669"/>
    <property type="project" value="InterPro"/>
</dbReference>
<dbReference type="Pfam" id="PF02518">
    <property type="entry name" value="HATPase_c"/>
    <property type="match status" value="1"/>
</dbReference>
<dbReference type="PROSITE" id="PS50112">
    <property type="entry name" value="PAS"/>
    <property type="match status" value="1"/>
</dbReference>
<evidence type="ECO:0000259" key="9">
    <source>
        <dbReference type="PROSITE" id="PS50113"/>
    </source>
</evidence>
<dbReference type="PROSITE" id="PS50113">
    <property type="entry name" value="PAC"/>
    <property type="match status" value="1"/>
</dbReference>
<dbReference type="InterPro" id="IPR000700">
    <property type="entry name" value="PAS-assoc_C"/>
</dbReference>
<keyword evidence="3" id="KW-0597">Phosphoprotein</keyword>
<feature type="domain" description="PAC" evidence="9">
    <location>
        <begin position="293"/>
        <end position="344"/>
    </location>
</feature>
<dbReference type="AlphaFoldDB" id="A0A0W8F2P4"/>
<dbReference type="EC" id="2.7.13.3" evidence="2"/>
<dbReference type="InterPro" id="IPR005467">
    <property type="entry name" value="His_kinase_dom"/>
</dbReference>
<dbReference type="InterPro" id="IPR035965">
    <property type="entry name" value="PAS-like_dom_sf"/>
</dbReference>
<dbReference type="Pfam" id="PF00989">
    <property type="entry name" value="PAS"/>
    <property type="match status" value="1"/>
</dbReference>
<evidence type="ECO:0000256" key="6">
    <source>
        <dbReference type="SAM" id="Coils"/>
    </source>
</evidence>
<evidence type="ECO:0000256" key="1">
    <source>
        <dbReference type="ARBA" id="ARBA00000085"/>
    </source>
</evidence>
<dbReference type="CDD" id="cd00130">
    <property type="entry name" value="PAS"/>
    <property type="match status" value="1"/>
</dbReference>
<dbReference type="CDD" id="cd00075">
    <property type="entry name" value="HATPase"/>
    <property type="match status" value="1"/>
</dbReference>
<feature type="domain" description="PAS" evidence="8">
    <location>
        <begin position="221"/>
        <end position="291"/>
    </location>
</feature>
<evidence type="ECO:0000256" key="4">
    <source>
        <dbReference type="ARBA" id="ARBA00022679"/>
    </source>
</evidence>
<keyword evidence="5 10" id="KW-0418">Kinase</keyword>
<comment type="caution">
    <text evidence="10">The sequence shown here is derived from an EMBL/GenBank/DDBJ whole genome shotgun (WGS) entry which is preliminary data.</text>
</comment>
<dbReference type="GO" id="GO:0004673">
    <property type="term" value="F:protein histidine kinase activity"/>
    <property type="evidence" value="ECO:0007669"/>
    <property type="project" value="UniProtKB-EC"/>
</dbReference>
<dbReference type="Pfam" id="PF13188">
    <property type="entry name" value="PAS_8"/>
    <property type="match status" value="1"/>
</dbReference>
<dbReference type="SMART" id="SM00387">
    <property type="entry name" value="HATPase_c"/>
    <property type="match status" value="1"/>
</dbReference>
<sequence>MVRENEIQRVNELLGQYPKGLTIEDVSQKLSMNRGTAAKYLNLLVASGQAEMRSLGPAKLFTHTHRVPVSRLINFTSDLILILDGELFIRQVNDALLTYFGIERDALLDTQIQHSPLARHLTRQHLDRIRTALESDAKVIEEVIDLEDYPGTLPVKFLPLILEQGDRGIAIIMTSPPATAGVSQDLERIVEEHTRELAEVAREYEERIKNLQKTRNSAVETEERCREILDTLPVAVFTLNDEGIITSVTPAAGSISGHDPAQLPGHLFEDYVYPQDLIAFTQGLDKNRQGSSSPFEFRIMTKQDGPHWVQVFGKTVSRQGIPGGFQGVLIDIHERKRIEKTLRQANKQLVLLNSITRHDILNAITKLLAYLELAQRQTKSIVVAEILEKEKVIITTIQRQITFTRDYQNIGIRPPLWKDVRESIEAAKLGLDLEKVAVHIDIPDIEIFADDLVDKVFLNLMDNSIQHGDGVTLIRFSIEYQEKTLLLICEDDGKGIPDEEKDLVFEHSRSGQTHYGLFFSREILAITGLSIREDGIPGVGARFEITVPDGMFRSK</sequence>
<dbReference type="PANTHER" id="PTHR43304">
    <property type="entry name" value="PHYTOCHROME-LIKE PROTEIN CPH1"/>
    <property type="match status" value="1"/>
</dbReference>
<evidence type="ECO:0000259" key="8">
    <source>
        <dbReference type="PROSITE" id="PS50112"/>
    </source>
</evidence>
<dbReference type="InterPro" id="IPR000014">
    <property type="entry name" value="PAS"/>
</dbReference>
<organism evidence="10">
    <name type="scientific">hydrocarbon metagenome</name>
    <dbReference type="NCBI Taxonomy" id="938273"/>
    <lineage>
        <taxon>unclassified sequences</taxon>
        <taxon>metagenomes</taxon>
        <taxon>ecological metagenomes</taxon>
    </lineage>
</organism>
<feature type="domain" description="Histidine kinase" evidence="7">
    <location>
        <begin position="355"/>
        <end position="551"/>
    </location>
</feature>
<evidence type="ECO:0000256" key="3">
    <source>
        <dbReference type="ARBA" id="ARBA00022553"/>
    </source>
</evidence>
<dbReference type="Gene3D" id="3.30.450.20">
    <property type="entry name" value="PAS domain"/>
    <property type="match status" value="1"/>
</dbReference>
<feature type="coiled-coil region" evidence="6">
    <location>
        <begin position="183"/>
        <end position="221"/>
    </location>
</feature>
<evidence type="ECO:0000259" key="7">
    <source>
        <dbReference type="PROSITE" id="PS50109"/>
    </source>
</evidence>
<dbReference type="InterPro" id="IPR013767">
    <property type="entry name" value="PAS_fold"/>
</dbReference>
<accession>A0A0W8F2P4</accession>
<dbReference type="NCBIfam" id="TIGR00229">
    <property type="entry name" value="sensory_box"/>
    <property type="match status" value="1"/>
</dbReference>
<keyword evidence="6" id="KW-0175">Coiled coil</keyword>
<evidence type="ECO:0000256" key="2">
    <source>
        <dbReference type="ARBA" id="ARBA00012438"/>
    </source>
</evidence>
<name>A0A0W8F2P4_9ZZZZ</name>
<dbReference type="SUPFAM" id="SSF55785">
    <property type="entry name" value="PYP-like sensor domain (PAS domain)"/>
    <property type="match status" value="2"/>
</dbReference>
<dbReference type="InterPro" id="IPR036890">
    <property type="entry name" value="HATPase_C_sf"/>
</dbReference>
<evidence type="ECO:0000256" key="5">
    <source>
        <dbReference type="ARBA" id="ARBA00022777"/>
    </source>
</evidence>
<proteinExistence type="predicted"/>
<keyword evidence="4" id="KW-0808">Transferase</keyword>
<evidence type="ECO:0000313" key="10">
    <source>
        <dbReference type="EMBL" id="KUG15178.1"/>
    </source>
</evidence>
<dbReference type="PANTHER" id="PTHR43304:SF1">
    <property type="entry name" value="PAC DOMAIN-CONTAINING PROTEIN"/>
    <property type="match status" value="1"/>
</dbReference>
<comment type="catalytic activity">
    <reaction evidence="1">
        <text>ATP + protein L-histidine = ADP + protein N-phospho-L-histidine.</text>
        <dbReference type="EC" id="2.7.13.3"/>
    </reaction>
</comment>
<dbReference type="SMART" id="SM00091">
    <property type="entry name" value="PAS"/>
    <property type="match status" value="2"/>
</dbReference>
<dbReference type="Gene3D" id="3.30.565.10">
    <property type="entry name" value="Histidine kinase-like ATPase, C-terminal domain"/>
    <property type="match status" value="1"/>
</dbReference>
<dbReference type="PROSITE" id="PS50109">
    <property type="entry name" value="HIS_KIN"/>
    <property type="match status" value="1"/>
</dbReference>
<dbReference type="InterPro" id="IPR052162">
    <property type="entry name" value="Sensor_kinase/Photoreceptor"/>
</dbReference>
<reference evidence="10" key="1">
    <citation type="journal article" date="2015" name="Proc. Natl. Acad. Sci. U.S.A.">
        <title>Networks of energetic and metabolic interactions define dynamics in microbial communities.</title>
        <authorList>
            <person name="Embree M."/>
            <person name="Liu J.K."/>
            <person name="Al-Bassam M.M."/>
            <person name="Zengler K."/>
        </authorList>
    </citation>
    <scope>NUCLEOTIDE SEQUENCE</scope>
</reference>
<dbReference type="InterPro" id="IPR003594">
    <property type="entry name" value="HATPase_dom"/>
</dbReference>